<accession>A0A5C3QAG2</accession>
<protein>
    <submittedName>
        <fullName evidence="1">Uncharacterized protein</fullName>
    </submittedName>
</protein>
<evidence type="ECO:0000313" key="2">
    <source>
        <dbReference type="Proteomes" id="UP000305067"/>
    </source>
</evidence>
<proteinExistence type="predicted"/>
<gene>
    <name evidence="1" type="ORF">BDV98DRAFT_572092</name>
</gene>
<name>A0A5C3QAG2_9AGAR</name>
<dbReference type="EMBL" id="ML178836">
    <property type="protein sequence ID" value="TFK99014.1"/>
    <property type="molecule type" value="Genomic_DNA"/>
</dbReference>
<organism evidence="1 2">
    <name type="scientific">Pterulicium gracile</name>
    <dbReference type="NCBI Taxonomy" id="1884261"/>
    <lineage>
        <taxon>Eukaryota</taxon>
        <taxon>Fungi</taxon>
        <taxon>Dikarya</taxon>
        <taxon>Basidiomycota</taxon>
        <taxon>Agaricomycotina</taxon>
        <taxon>Agaricomycetes</taxon>
        <taxon>Agaricomycetidae</taxon>
        <taxon>Agaricales</taxon>
        <taxon>Pleurotineae</taxon>
        <taxon>Pterulaceae</taxon>
        <taxon>Pterulicium</taxon>
    </lineage>
</organism>
<dbReference type="AlphaFoldDB" id="A0A5C3QAG2"/>
<keyword evidence="2" id="KW-1185">Reference proteome</keyword>
<dbReference type="Proteomes" id="UP000305067">
    <property type="component" value="Unassembled WGS sequence"/>
</dbReference>
<evidence type="ECO:0000313" key="1">
    <source>
        <dbReference type="EMBL" id="TFK99014.1"/>
    </source>
</evidence>
<reference evidence="1 2" key="1">
    <citation type="journal article" date="2019" name="Nat. Ecol. Evol.">
        <title>Megaphylogeny resolves global patterns of mushroom evolution.</title>
        <authorList>
            <person name="Varga T."/>
            <person name="Krizsan K."/>
            <person name="Foldi C."/>
            <person name="Dima B."/>
            <person name="Sanchez-Garcia M."/>
            <person name="Sanchez-Ramirez S."/>
            <person name="Szollosi G.J."/>
            <person name="Szarkandi J.G."/>
            <person name="Papp V."/>
            <person name="Albert L."/>
            <person name="Andreopoulos W."/>
            <person name="Angelini C."/>
            <person name="Antonin V."/>
            <person name="Barry K.W."/>
            <person name="Bougher N.L."/>
            <person name="Buchanan P."/>
            <person name="Buyck B."/>
            <person name="Bense V."/>
            <person name="Catcheside P."/>
            <person name="Chovatia M."/>
            <person name="Cooper J."/>
            <person name="Damon W."/>
            <person name="Desjardin D."/>
            <person name="Finy P."/>
            <person name="Geml J."/>
            <person name="Haridas S."/>
            <person name="Hughes K."/>
            <person name="Justo A."/>
            <person name="Karasinski D."/>
            <person name="Kautmanova I."/>
            <person name="Kiss B."/>
            <person name="Kocsube S."/>
            <person name="Kotiranta H."/>
            <person name="LaButti K.M."/>
            <person name="Lechner B.E."/>
            <person name="Liimatainen K."/>
            <person name="Lipzen A."/>
            <person name="Lukacs Z."/>
            <person name="Mihaltcheva S."/>
            <person name="Morgado L.N."/>
            <person name="Niskanen T."/>
            <person name="Noordeloos M.E."/>
            <person name="Ohm R.A."/>
            <person name="Ortiz-Santana B."/>
            <person name="Ovrebo C."/>
            <person name="Racz N."/>
            <person name="Riley R."/>
            <person name="Savchenko A."/>
            <person name="Shiryaev A."/>
            <person name="Soop K."/>
            <person name="Spirin V."/>
            <person name="Szebenyi C."/>
            <person name="Tomsovsky M."/>
            <person name="Tulloss R.E."/>
            <person name="Uehling J."/>
            <person name="Grigoriev I.V."/>
            <person name="Vagvolgyi C."/>
            <person name="Papp T."/>
            <person name="Martin F.M."/>
            <person name="Miettinen O."/>
            <person name="Hibbett D.S."/>
            <person name="Nagy L.G."/>
        </authorList>
    </citation>
    <scope>NUCLEOTIDE SEQUENCE [LARGE SCALE GENOMIC DNA]</scope>
    <source>
        <strain evidence="1 2">CBS 309.79</strain>
    </source>
</reference>
<sequence length="98" mass="11183">MRFKFCLGMRTHFGQVGQSRLREERHLRQPLRFLVPPILPLDPIHLVHHTTIRVHRRVCSGPAMDVERLVVGRCDGHTANGGCLGRRVGRTGEGWARL</sequence>